<feature type="transmembrane region" description="Helical" evidence="6">
    <location>
        <begin position="372"/>
        <end position="391"/>
    </location>
</feature>
<keyword evidence="8" id="KW-1185">Reference proteome</keyword>
<evidence type="ECO:0000256" key="5">
    <source>
        <dbReference type="ARBA" id="ARBA00023136"/>
    </source>
</evidence>
<dbReference type="PANTHER" id="PTHR12778:SF10">
    <property type="entry name" value="MAJOR FACILITATOR SUPERFAMILY DOMAIN-CONTAINING PROTEIN 3"/>
    <property type="match status" value="1"/>
</dbReference>
<feature type="transmembrane region" description="Helical" evidence="6">
    <location>
        <begin position="154"/>
        <end position="174"/>
    </location>
</feature>
<dbReference type="EMBL" id="JAHXCT010000001">
    <property type="protein sequence ID" value="MBW4768384.1"/>
    <property type="molecule type" value="Genomic_DNA"/>
</dbReference>
<gene>
    <name evidence="7" type="ORF">KZO38_01185</name>
</gene>
<comment type="caution">
    <text evidence="7">The sequence shown here is derived from an EMBL/GenBank/DDBJ whole genome shotgun (WGS) entry which is preliminary data.</text>
</comment>
<feature type="transmembrane region" description="Helical" evidence="6">
    <location>
        <begin position="348"/>
        <end position="365"/>
    </location>
</feature>
<evidence type="ECO:0000256" key="2">
    <source>
        <dbReference type="ARBA" id="ARBA00022448"/>
    </source>
</evidence>
<keyword evidence="5 6" id="KW-0472">Membrane</keyword>
<evidence type="ECO:0000313" key="7">
    <source>
        <dbReference type="EMBL" id="MBW4768384.1"/>
    </source>
</evidence>
<keyword evidence="3 6" id="KW-0812">Transmembrane</keyword>
<comment type="subcellular location">
    <subcellularLocation>
        <location evidence="1">Membrane</location>
        <topology evidence="1">Multi-pass membrane protein</topology>
    </subcellularLocation>
</comment>
<feature type="transmembrane region" description="Helical" evidence="6">
    <location>
        <begin position="282"/>
        <end position="303"/>
    </location>
</feature>
<dbReference type="Proteomes" id="UP000788426">
    <property type="component" value="Unassembled WGS sequence"/>
</dbReference>
<dbReference type="InterPro" id="IPR011701">
    <property type="entry name" value="MFS"/>
</dbReference>
<proteinExistence type="predicted"/>
<evidence type="ECO:0000256" key="4">
    <source>
        <dbReference type="ARBA" id="ARBA00022989"/>
    </source>
</evidence>
<sequence length="433" mass="49855">MKQHTIHHNQLNQKSPWKWVPTLYFSEGLPNILVAEISVLMYQQLGLSNELIAFYTSWFYLPWVLKPFWSPFVELLKTKRWWIIAMELLLGASFAAMAFSIPTTFWLQSTICLFWIIAFSSATHDIAADGFYMLGLSEHDQALFVGIRNTFYKIASIFGKGFLVFLAGSLQVLFRWQIRFSWSIIFYIVSALFIAVYLYHLKQLPTPNKDENINQKDIKKIGKDLIETISSFFKKPYIVTTILFLLLYRFPEALLSKVSILFLRDFKHAGGLGLSPQEFSLVYGTVGVIGLLGGGIIGSYLVSRDGIKKWLWPMVFAITVPDAVYIYLSYYQVDALWLINTSIFIEQFGYGFGFTAYTLYMLYFCRGQFQTSHYAICTGFMAASMMLPGMVSGRLQSILGYQNFFIFVLITCIITFVVTYFIKIDNNFGKKRE</sequence>
<dbReference type="PANTHER" id="PTHR12778">
    <property type="entry name" value="SOLUTE CARRIER FAMILY 33 ACETYL-COA TRANSPORTER -RELATED"/>
    <property type="match status" value="1"/>
</dbReference>
<feature type="transmembrane region" description="Helical" evidence="6">
    <location>
        <begin position="180"/>
        <end position="199"/>
    </location>
</feature>
<feature type="transmembrane region" description="Helical" evidence="6">
    <location>
        <begin position="310"/>
        <end position="328"/>
    </location>
</feature>
<organism evidence="7 8">
    <name type="scientific">Hoylesella nanceiensis</name>
    <dbReference type="NCBI Taxonomy" id="425941"/>
    <lineage>
        <taxon>Bacteria</taxon>
        <taxon>Pseudomonadati</taxon>
        <taxon>Bacteroidota</taxon>
        <taxon>Bacteroidia</taxon>
        <taxon>Bacteroidales</taxon>
        <taxon>Prevotellaceae</taxon>
        <taxon>Hoylesella</taxon>
    </lineage>
</organism>
<evidence type="ECO:0000256" key="1">
    <source>
        <dbReference type="ARBA" id="ARBA00004141"/>
    </source>
</evidence>
<accession>A0ABS6YA05</accession>
<feature type="transmembrane region" description="Helical" evidence="6">
    <location>
        <begin position="403"/>
        <end position="422"/>
    </location>
</feature>
<reference evidence="7 8" key="1">
    <citation type="submission" date="2021-07" db="EMBL/GenBank/DDBJ databases">
        <title>Genomic diversity and antimicrobial resistance of Prevotella spp. isolated from chronic lung disease airways.</title>
        <authorList>
            <person name="Webb K.A."/>
            <person name="Olagoke O.S."/>
            <person name="Baird T."/>
            <person name="Neill J."/>
            <person name="Pham A."/>
            <person name="Wells T.J."/>
            <person name="Ramsay K.A."/>
            <person name="Bell S.C."/>
            <person name="Sarovich D.S."/>
            <person name="Price E.P."/>
        </authorList>
    </citation>
    <scope>NUCLEOTIDE SEQUENCE [LARGE SCALE GENOMIC DNA]</scope>
    <source>
        <strain evidence="7 8">SCHI0011.S.12</strain>
    </source>
</reference>
<dbReference type="Pfam" id="PF07690">
    <property type="entry name" value="MFS_1"/>
    <property type="match status" value="1"/>
</dbReference>
<name>A0ABS6YA05_9BACT</name>
<feature type="transmembrane region" description="Helical" evidence="6">
    <location>
        <begin position="51"/>
        <end position="69"/>
    </location>
</feature>
<dbReference type="InterPro" id="IPR004752">
    <property type="entry name" value="AmpG_permease/AT-1"/>
</dbReference>
<protein>
    <submittedName>
        <fullName evidence="7">MFS transporter</fullName>
    </submittedName>
</protein>
<dbReference type="RefSeq" id="WP_219479113.1">
    <property type="nucleotide sequence ID" value="NZ_JAHXCT010000001.1"/>
</dbReference>
<feature type="transmembrane region" description="Helical" evidence="6">
    <location>
        <begin position="113"/>
        <end position="134"/>
    </location>
</feature>
<evidence type="ECO:0000256" key="3">
    <source>
        <dbReference type="ARBA" id="ARBA00022692"/>
    </source>
</evidence>
<evidence type="ECO:0000256" key="6">
    <source>
        <dbReference type="SAM" id="Phobius"/>
    </source>
</evidence>
<evidence type="ECO:0000313" key="8">
    <source>
        <dbReference type="Proteomes" id="UP000788426"/>
    </source>
</evidence>
<feature type="transmembrane region" description="Helical" evidence="6">
    <location>
        <begin position="81"/>
        <end position="101"/>
    </location>
</feature>
<keyword evidence="4 6" id="KW-1133">Transmembrane helix</keyword>
<keyword evidence="2" id="KW-0813">Transport</keyword>